<reference evidence="1 2" key="1">
    <citation type="journal article" date="2016" name="Mol. Biol. Evol.">
        <title>Comparative Genomics of Early-Diverging Mushroom-Forming Fungi Provides Insights into the Origins of Lignocellulose Decay Capabilities.</title>
        <authorList>
            <person name="Nagy L.G."/>
            <person name="Riley R."/>
            <person name="Tritt A."/>
            <person name="Adam C."/>
            <person name="Daum C."/>
            <person name="Floudas D."/>
            <person name="Sun H."/>
            <person name="Yadav J.S."/>
            <person name="Pangilinan J."/>
            <person name="Larsson K.H."/>
            <person name="Matsuura K."/>
            <person name="Barry K."/>
            <person name="Labutti K."/>
            <person name="Kuo R."/>
            <person name="Ohm R.A."/>
            <person name="Bhattacharya S.S."/>
            <person name="Shirouzu T."/>
            <person name="Yoshinaga Y."/>
            <person name="Martin F.M."/>
            <person name="Grigoriev I.V."/>
            <person name="Hibbett D.S."/>
        </authorList>
    </citation>
    <scope>NUCLEOTIDE SEQUENCE [LARGE SCALE GENOMIC DNA]</scope>
    <source>
        <strain evidence="1 2">HHB10207 ss-3</strain>
    </source>
</reference>
<evidence type="ECO:0000313" key="1">
    <source>
        <dbReference type="EMBL" id="KZT31717.1"/>
    </source>
</evidence>
<organism evidence="1 2">
    <name type="scientific">Sistotremastrum suecicum HHB10207 ss-3</name>
    <dbReference type="NCBI Taxonomy" id="1314776"/>
    <lineage>
        <taxon>Eukaryota</taxon>
        <taxon>Fungi</taxon>
        <taxon>Dikarya</taxon>
        <taxon>Basidiomycota</taxon>
        <taxon>Agaricomycotina</taxon>
        <taxon>Agaricomycetes</taxon>
        <taxon>Sistotremastrales</taxon>
        <taxon>Sistotremastraceae</taxon>
        <taxon>Sistotremastrum</taxon>
    </lineage>
</organism>
<keyword evidence="2" id="KW-1185">Reference proteome</keyword>
<sequence>MSLNALPLEVHHMILRNIERDCIPSNAPAAQRLKIILPLSHVTRTFREAVLDYHTFWSTIFLQWPAETVQHFLEQARRHPHPELHVILDPHAAGSANKKENHNRWARFLREEMADIHTLKVKIYVNHRSPALAATLRDTPAPRLIDFELDLDEKQTQNSHIRWLFHNNAPNLTTARIHASAPIPELPFFPSLVKLAYRVTEHNFADLLNMLQQMHRFKFISLKGALRWDPSPLPIHNHAFHTPVVLQSCNWLFIRGMTAHRTRYILSNVISPALNYLDIHERMAEHNNGLLATIFETLPRMPKGPQIEATEPRDQLVFLINSKSLVIRMRGYSFETDWTNFAFADLDDNAGFHILFALIVNVIRAPAQILLVQPVHLHVENSITAHQHVGLSLGINIVDLLLGHIFHAYPLIPMLSFSGNTTPMTHALQTRYPHSLPNLASLRLETSPRADIAVTHNRASLSALKRTRHLRIENRLRLR</sequence>
<protein>
    <recommendedName>
        <fullName evidence="3">F-box domain-containing protein</fullName>
    </recommendedName>
</protein>
<dbReference type="OrthoDB" id="2269034at2759"/>
<accession>A0A165X0M5</accession>
<dbReference type="Proteomes" id="UP000076798">
    <property type="component" value="Unassembled WGS sequence"/>
</dbReference>
<dbReference type="AlphaFoldDB" id="A0A165X0M5"/>
<evidence type="ECO:0008006" key="3">
    <source>
        <dbReference type="Google" id="ProtNLM"/>
    </source>
</evidence>
<name>A0A165X0M5_9AGAM</name>
<proteinExistence type="predicted"/>
<dbReference type="EMBL" id="KV428482">
    <property type="protein sequence ID" value="KZT31717.1"/>
    <property type="molecule type" value="Genomic_DNA"/>
</dbReference>
<evidence type="ECO:0000313" key="2">
    <source>
        <dbReference type="Proteomes" id="UP000076798"/>
    </source>
</evidence>
<gene>
    <name evidence="1" type="ORF">SISSUDRAFT_1133527</name>
</gene>